<keyword evidence="2" id="KW-0472">Membrane</keyword>
<gene>
    <name evidence="3" type="ORF">ACFP90_19825</name>
</gene>
<evidence type="ECO:0000256" key="1">
    <source>
        <dbReference type="SAM" id="MobiDB-lite"/>
    </source>
</evidence>
<evidence type="ECO:0000313" key="3">
    <source>
        <dbReference type="EMBL" id="MFC6662316.1"/>
    </source>
</evidence>
<reference evidence="4" key="1">
    <citation type="journal article" date="2019" name="Int. J. Syst. Evol. Microbiol.">
        <title>The Global Catalogue of Microorganisms (GCM) 10K type strain sequencing project: providing services to taxonomists for standard genome sequencing and annotation.</title>
        <authorList>
            <consortium name="The Broad Institute Genomics Platform"/>
            <consortium name="The Broad Institute Genome Sequencing Center for Infectious Disease"/>
            <person name="Wu L."/>
            <person name="Ma J."/>
        </authorList>
    </citation>
    <scope>NUCLEOTIDE SEQUENCE [LARGE SCALE GENOMIC DNA]</scope>
    <source>
        <strain evidence="4">CCUG 63830</strain>
    </source>
</reference>
<comment type="caution">
    <text evidence="3">The sequence shown here is derived from an EMBL/GenBank/DDBJ whole genome shotgun (WGS) entry which is preliminary data.</text>
</comment>
<feature type="transmembrane region" description="Helical" evidence="2">
    <location>
        <begin position="192"/>
        <end position="212"/>
    </location>
</feature>
<feature type="region of interest" description="Disordered" evidence="1">
    <location>
        <begin position="142"/>
        <end position="162"/>
    </location>
</feature>
<dbReference type="EMBL" id="JBHSWB010000001">
    <property type="protein sequence ID" value="MFC6662316.1"/>
    <property type="molecule type" value="Genomic_DNA"/>
</dbReference>
<keyword evidence="4" id="KW-1185">Reference proteome</keyword>
<feature type="transmembrane region" description="Helical" evidence="2">
    <location>
        <begin position="167"/>
        <end position="186"/>
    </location>
</feature>
<evidence type="ECO:0000313" key="4">
    <source>
        <dbReference type="Proteomes" id="UP001596317"/>
    </source>
</evidence>
<name>A0ABW1ZPU2_9DEIO</name>
<evidence type="ECO:0000256" key="2">
    <source>
        <dbReference type="SAM" id="Phobius"/>
    </source>
</evidence>
<dbReference type="RefSeq" id="WP_224610257.1">
    <property type="nucleotide sequence ID" value="NZ_JAIQXV010000014.1"/>
</dbReference>
<sequence length="278" mass="28897">MSHHDTISQPKVNAALSPLPTSPLWITLSTYALPEALLRRLSKQQRWTWAQTQAAAQEYLRFVYLAATCPHPVTPSRAVDEVWHLHLTFTRDYWERLTPLLPRPLHHEPGEGLPGDADRFAAQYQQTLAAYAQVFGHAAPAELWPAPRRQPQPAAPTRRRIQGSARVTSLGLALIAAVAAGLTFAWSAAALWIALGAFVAVLLLAQTATAAATPARPRPDPASGTGSDGGAWMGGASSAPESSCADSAADSPCSDGSSGGDGGGSSCGGGCGGGGCGS</sequence>
<keyword evidence="2" id="KW-0812">Transmembrane</keyword>
<keyword evidence="2" id="KW-1133">Transmembrane helix</keyword>
<feature type="compositionally biased region" description="Gly residues" evidence="1">
    <location>
        <begin position="257"/>
        <end position="278"/>
    </location>
</feature>
<accession>A0ABW1ZPU2</accession>
<organism evidence="3 4">
    <name type="scientific">Deinococcus multiflagellatus</name>
    <dbReference type="NCBI Taxonomy" id="1656887"/>
    <lineage>
        <taxon>Bacteria</taxon>
        <taxon>Thermotogati</taxon>
        <taxon>Deinococcota</taxon>
        <taxon>Deinococci</taxon>
        <taxon>Deinococcales</taxon>
        <taxon>Deinococcaceae</taxon>
        <taxon>Deinococcus</taxon>
    </lineage>
</organism>
<feature type="region of interest" description="Disordered" evidence="1">
    <location>
        <begin position="210"/>
        <end position="278"/>
    </location>
</feature>
<protein>
    <submittedName>
        <fullName evidence="3">Glycine-rich domain-containing protein</fullName>
    </submittedName>
</protein>
<proteinExistence type="predicted"/>
<dbReference type="Proteomes" id="UP001596317">
    <property type="component" value="Unassembled WGS sequence"/>
</dbReference>
<feature type="compositionally biased region" description="Low complexity" evidence="1">
    <location>
        <begin position="236"/>
        <end position="256"/>
    </location>
</feature>